<keyword evidence="3 6" id="KW-0812">Transmembrane</keyword>
<dbReference type="InterPro" id="IPR007905">
    <property type="entry name" value="EBP"/>
</dbReference>
<gene>
    <name evidence="9" type="ORF">B0T18DRAFT_89911</name>
</gene>
<name>A0AA40F7A2_9PEZI</name>
<feature type="transmembrane region" description="Helical" evidence="7">
    <location>
        <begin position="15"/>
        <end position="35"/>
    </location>
</feature>
<dbReference type="PANTHER" id="PTHR14207:SF1">
    <property type="entry name" value="EMOPAMIL-BINDING PROTEIN-LIKE"/>
    <property type="match status" value="1"/>
</dbReference>
<dbReference type="InterPro" id="IPR033118">
    <property type="entry name" value="EXPERA"/>
</dbReference>
<evidence type="ECO:0000256" key="4">
    <source>
        <dbReference type="ARBA" id="ARBA00022989"/>
    </source>
</evidence>
<evidence type="ECO:0000259" key="8">
    <source>
        <dbReference type="PROSITE" id="PS51751"/>
    </source>
</evidence>
<evidence type="ECO:0000256" key="2">
    <source>
        <dbReference type="ARBA" id="ARBA00008337"/>
    </source>
</evidence>
<dbReference type="PANTHER" id="PTHR14207">
    <property type="entry name" value="STEROL ISOMERASE"/>
    <property type="match status" value="1"/>
</dbReference>
<keyword evidence="5 6" id="KW-0472">Membrane</keyword>
<evidence type="ECO:0000256" key="7">
    <source>
        <dbReference type="SAM" id="Phobius"/>
    </source>
</evidence>
<feature type="transmembrane region" description="Helical" evidence="7">
    <location>
        <begin position="207"/>
        <end position="230"/>
    </location>
</feature>
<evidence type="ECO:0000313" key="10">
    <source>
        <dbReference type="Proteomes" id="UP001172155"/>
    </source>
</evidence>
<keyword evidence="10" id="KW-1185">Reference proteome</keyword>
<evidence type="ECO:0000256" key="1">
    <source>
        <dbReference type="ARBA" id="ARBA00004141"/>
    </source>
</evidence>
<feature type="transmembrane region" description="Helical" evidence="7">
    <location>
        <begin position="174"/>
        <end position="195"/>
    </location>
</feature>
<comment type="similarity">
    <text evidence="2">Belongs to the EBP family.</text>
</comment>
<proteinExistence type="inferred from homology"/>
<dbReference type="AlphaFoldDB" id="A0AA40F7A2"/>
<evidence type="ECO:0000256" key="6">
    <source>
        <dbReference type="PROSITE-ProRule" id="PRU01087"/>
    </source>
</evidence>
<reference evidence="9" key="1">
    <citation type="submission" date="2023-06" db="EMBL/GenBank/DDBJ databases">
        <title>Genome-scale phylogeny and comparative genomics of the fungal order Sordariales.</title>
        <authorList>
            <consortium name="Lawrence Berkeley National Laboratory"/>
            <person name="Hensen N."/>
            <person name="Bonometti L."/>
            <person name="Westerberg I."/>
            <person name="Brannstrom I.O."/>
            <person name="Guillou S."/>
            <person name="Cros-Aarteil S."/>
            <person name="Calhoun S."/>
            <person name="Haridas S."/>
            <person name="Kuo A."/>
            <person name="Mondo S."/>
            <person name="Pangilinan J."/>
            <person name="Riley R."/>
            <person name="LaButti K."/>
            <person name="Andreopoulos B."/>
            <person name="Lipzen A."/>
            <person name="Chen C."/>
            <person name="Yanf M."/>
            <person name="Daum C."/>
            <person name="Ng V."/>
            <person name="Clum A."/>
            <person name="Steindorff A."/>
            <person name="Ohm R."/>
            <person name="Martin F."/>
            <person name="Silar P."/>
            <person name="Natvig D."/>
            <person name="Lalanne C."/>
            <person name="Gautier V."/>
            <person name="Ament-velasquez S.L."/>
            <person name="Kruys A."/>
            <person name="Hutchinson M.I."/>
            <person name="Powell A.J."/>
            <person name="Barry K."/>
            <person name="Miller A.N."/>
            <person name="Grigoriev I.V."/>
            <person name="Debuchy R."/>
            <person name="Gladieux P."/>
            <person name="Thoren M.H."/>
            <person name="Johannesson H."/>
        </authorList>
    </citation>
    <scope>NUCLEOTIDE SEQUENCE</scope>
    <source>
        <strain evidence="9">SMH3187-1</strain>
    </source>
</reference>
<feature type="transmembrane region" description="Helical" evidence="7">
    <location>
        <begin position="140"/>
        <end position="162"/>
    </location>
</feature>
<feature type="transmembrane region" description="Helical" evidence="7">
    <location>
        <begin position="47"/>
        <end position="70"/>
    </location>
</feature>
<sequence length="252" mass="27968">MSSLLDSLPAELTDTTTLVSLGAVLVMVLSAWGLAEHLLDHRTPSQLRFLFVWHAFDAMIHFCLEGSFLYHCFFSVADLAGFKEAGGMSDVYHPDPEGFLGTSGMVHGAQAGAVNGVEGPMAMLWMVYARADKRWAGADLGVVSLELLTVFVVGPLCVWVCFDLARKNPRANILMIILATAELYGGFMTFCPEWLTGNLNLDTSNFMYLWVYLVFFNMLWVFSPLYAIYISSTDIFDAFRVRAVRSAAKKDT</sequence>
<dbReference type="GO" id="GO:0016020">
    <property type="term" value="C:membrane"/>
    <property type="evidence" value="ECO:0007669"/>
    <property type="project" value="UniProtKB-SubCell"/>
</dbReference>
<dbReference type="EMBL" id="JAUKUD010000002">
    <property type="protein sequence ID" value="KAK0752381.1"/>
    <property type="molecule type" value="Genomic_DNA"/>
</dbReference>
<protein>
    <submittedName>
        <fullName evidence="9">Emopamil binding protein</fullName>
    </submittedName>
</protein>
<organism evidence="9 10">
    <name type="scientific">Schizothecium vesticola</name>
    <dbReference type="NCBI Taxonomy" id="314040"/>
    <lineage>
        <taxon>Eukaryota</taxon>
        <taxon>Fungi</taxon>
        <taxon>Dikarya</taxon>
        <taxon>Ascomycota</taxon>
        <taxon>Pezizomycotina</taxon>
        <taxon>Sordariomycetes</taxon>
        <taxon>Sordariomycetidae</taxon>
        <taxon>Sordariales</taxon>
        <taxon>Schizotheciaceae</taxon>
        <taxon>Schizothecium</taxon>
    </lineage>
</organism>
<keyword evidence="4 6" id="KW-1133">Transmembrane helix</keyword>
<evidence type="ECO:0000256" key="3">
    <source>
        <dbReference type="ARBA" id="ARBA00022692"/>
    </source>
</evidence>
<dbReference type="GO" id="GO:0005783">
    <property type="term" value="C:endoplasmic reticulum"/>
    <property type="evidence" value="ECO:0007669"/>
    <property type="project" value="TreeGrafter"/>
</dbReference>
<dbReference type="GO" id="GO:0047750">
    <property type="term" value="F:cholestenol delta-isomerase activity"/>
    <property type="evidence" value="ECO:0007669"/>
    <property type="project" value="InterPro"/>
</dbReference>
<feature type="domain" description="EXPERA" evidence="8">
    <location>
        <begin position="46"/>
        <end position="228"/>
    </location>
</feature>
<evidence type="ECO:0000256" key="5">
    <source>
        <dbReference type="ARBA" id="ARBA00023136"/>
    </source>
</evidence>
<dbReference type="GO" id="GO:0016125">
    <property type="term" value="P:sterol metabolic process"/>
    <property type="evidence" value="ECO:0007669"/>
    <property type="project" value="InterPro"/>
</dbReference>
<accession>A0AA40F7A2</accession>
<dbReference type="Pfam" id="PF05241">
    <property type="entry name" value="EBP"/>
    <property type="match status" value="1"/>
</dbReference>
<dbReference type="PROSITE" id="PS51751">
    <property type="entry name" value="EXPERA"/>
    <property type="match status" value="1"/>
</dbReference>
<dbReference type="Proteomes" id="UP001172155">
    <property type="component" value="Unassembled WGS sequence"/>
</dbReference>
<comment type="caution">
    <text evidence="9">The sequence shown here is derived from an EMBL/GenBank/DDBJ whole genome shotgun (WGS) entry which is preliminary data.</text>
</comment>
<evidence type="ECO:0000313" key="9">
    <source>
        <dbReference type="EMBL" id="KAK0752381.1"/>
    </source>
</evidence>
<comment type="subcellular location">
    <subcellularLocation>
        <location evidence="1">Membrane</location>
        <topology evidence="1">Multi-pass membrane protein</topology>
    </subcellularLocation>
</comment>